<feature type="domain" description="Aldehyde dehydrogenase" evidence="3">
    <location>
        <begin position="20"/>
        <end position="469"/>
    </location>
</feature>
<reference evidence="4 5" key="1">
    <citation type="submission" date="2021-12" db="EMBL/GenBank/DDBJ databases">
        <title>Siccirubricoccus leaddurans sp. nov., a high concentration Zn2+ tolerance bacterium.</title>
        <authorList>
            <person name="Cao Y."/>
        </authorList>
    </citation>
    <scope>NUCLEOTIDE SEQUENCE [LARGE SCALE GENOMIC DNA]</scope>
    <source>
        <strain evidence="4 5">KC 17139</strain>
    </source>
</reference>
<dbReference type="InterPro" id="IPR050740">
    <property type="entry name" value="Aldehyde_DH_Superfamily"/>
</dbReference>
<evidence type="ECO:0000256" key="1">
    <source>
        <dbReference type="ARBA" id="ARBA00009986"/>
    </source>
</evidence>
<name>A0ABT1DD99_9PROT</name>
<gene>
    <name evidence="4" type="ORF">JYK14_23790</name>
</gene>
<dbReference type="Gene3D" id="3.40.605.10">
    <property type="entry name" value="Aldehyde Dehydrogenase, Chain A, domain 1"/>
    <property type="match status" value="1"/>
</dbReference>
<dbReference type="InterPro" id="IPR015590">
    <property type="entry name" value="Aldehyde_DH_dom"/>
</dbReference>
<accession>A0ABT1DD99</accession>
<sequence>MPYPQLQLCIGGEWRSRPGRPVLNPLDDSVLGELPHATPDDLADALDAAIAGGRAWRRTAPARRAEVMRRAAALLRERADAIAEAVTLEQGKPRAEARVEVQRAADIIDWDAEEGRRAYGRVIPAEPGMRHIVLREPIGLVAGFAPWNFPVSSPTRKVAGALAAGCPIILKASEETPAGAQFLVQAFLDAGLPAGALSLVFGVPGEISEYLIPRPEVRLVTFTGSVPVGKKLSALAGAHMKPVIMELGGHAPVIVCGDADPEAAAAMSALVKSRNAGQVCVSPTRFFVEDAVHDRFAARFGEAARQLRIGNGLHPAVAMGPLANHRRVEAMERLVADAVARGARVLAGGERQGNRGCLFPLTVLADVPEDALAMREEPFGPLALISRTRGIEEAIARANALPYGLAAYAFTQSAPNVDRLAEEVECGNLSINHLVASVPETPFGGVKDSGYGREGGSEGLACYTVTKNVSHRVAGTA</sequence>
<dbReference type="SUPFAM" id="SSF53720">
    <property type="entry name" value="ALDH-like"/>
    <property type="match status" value="1"/>
</dbReference>
<comment type="caution">
    <text evidence="4">The sequence shown here is derived from an EMBL/GenBank/DDBJ whole genome shotgun (WGS) entry which is preliminary data.</text>
</comment>
<dbReference type="Gene3D" id="3.40.309.10">
    <property type="entry name" value="Aldehyde Dehydrogenase, Chain A, domain 2"/>
    <property type="match status" value="1"/>
</dbReference>
<dbReference type="RefSeq" id="WP_252955780.1">
    <property type="nucleotide sequence ID" value="NZ_JAFIRR010000173.1"/>
</dbReference>
<evidence type="ECO:0000256" key="2">
    <source>
        <dbReference type="ARBA" id="ARBA00023002"/>
    </source>
</evidence>
<dbReference type="PANTHER" id="PTHR43353:SF5">
    <property type="entry name" value="SUCCINATE-SEMIALDEHYDE DEHYDROGENASE, MITOCHONDRIAL"/>
    <property type="match status" value="1"/>
</dbReference>
<comment type="similarity">
    <text evidence="1">Belongs to the aldehyde dehydrogenase family.</text>
</comment>
<dbReference type="InterPro" id="IPR016162">
    <property type="entry name" value="Ald_DH_N"/>
</dbReference>
<proteinExistence type="inferred from homology"/>
<organism evidence="4 5">
    <name type="scientific">Siccirubricoccus soli</name>
    <dbReference type="NCBI Taxonomy" id="2899147"/>
    <lineage>
        <taxon>Bacteria</taxon>
        <taxon>Pseudomonadati</taxon>
        <taxon>Pseudomonadota</taxon>
        <taxon>Alphaproteobacteria</taxon>
        <taxon>Acetobacterales</taxon>
        <taxon>Roseomonadaceae</taxon>
        <taxon>Siccirubricoccus</taxon>
    </lineage>
</organism>
<dbReference type="PANTHER" id="PTHR43353">
    <property type="entry name" value="SUCCINATE-SEMIALDEHYDE DEHYDROGENASE, MITOCHONDRIAL"/>
    <property type="match status" value="1"/>
</dbReference>
<dbReference type="Pfam" id="PF00171">
    <property type="entry name" value="Aldedh"/>
    <property type="match status" value="1"/>
</dbReference>
<dbReference type="CDD" id="cd07103">
    <property type="entry name" value="ALDH_F5_SSADH_GabD"/>
    <property type="match status" value="1"/>
</dbReference>
<dbReference type="EMBL" id="JAFIRR010000173">
    <property type="protein sequence ID" value="MCO6419159.1"/>
    <property type="molecule type" value="Genomic_DNA"/>
</dbReference>
<protein>
    <submittedName>
        <fullName evidence="4">NAD-dependent succinate-semialdehyde dehydrogenase</fullName>
    </submittedName>
</protein>
<keyword evidence="5" id="KW-1185">Reference proteome</keyword>
<dbReference type="Proteomes" id="UP001523392">
    <property type="component" value="Unassembled WGS sequence"/>
</dbReference>
<evidence type="ECO:0000313" key="5">
    <source>
        <dbReference type="Proteomes" id="UP001523392"/>
    </source>
</evidence>
<dbReference type="InterPro" id="IPR016163">
    <property type="entry name" value="Ald_DH_C"/>
</dbReference>
<dbReference type="InterPro" id="IPR016161">
    <property type="entry name" value="Ald_DH/histidinol_DH"/>
</dbReference>
<evidence type="ECO:0000313" key="4">
    <source>
        <dbReference type="EMBL" id="MCO6419159.1"/>
    </source>
</evidence>
<keyword evidence="2" id="KW-0560">Oxidoreductase</keyword>
<evidence type="ECO:0000259" key="3">
    <source>
        <dbReference type="Pfam" id="PF00171"/>
    </source>
</evidence>